<dbReference type="SUPFAM" id="SSF117396">
    <property type="entry name" value="TM1631-like"/>
    <property type="match status" value="1"/>
</dbReference>
<dbReference type="PANTHER" id="PTHR30348:SF13">
    <property type="entry name" value="UPF0759 PROTEIN YUNF"/>
    <property type="match status" value="1"/>
</dbReference>
<protein>
    <submittedName>
        <fullName evidence="1">Uncharacterized conserved protein YecE, DUF72 family</fullName>
    </submittedName>
</protein>
<accession>A0A1H2XJI2</accession>
<dbReference type="AlphaFoldDB" id="A0A1H2XJI2"/>
<evidence type="ECO:0000313" key="1">
    <source>
        <dbReference type="EMBL" id="SDW93051.1"/>
    </source>
</evidence>
<name>A0A1H2XJI2_9BACI</name>
<keyword evidence="2" id="KW-1185">Reference proteome</keyword>
<evidence type="ECO:0000313" key="2">
    <source>
        <dbReference type="Proteomes" id="UP000199488"/>
    </source>
</evidence>
<dbReference type="STRING" id="1122204.SAMN05421781_2782"/>
<dbReference type="PANTHER" id="PTHR30348">
    <property type="entry name" value="UNCHARACTERIZED PROTEIN YECE"/>
    <property type="match status" value="1"/>
</dbReference>
<dbReference type="InterPro" id="IPR002763">
    <property type="entry name" value="DUF72"/>
</dbReference>
<reference evidence="1 2" key="1">
    <citation type="submission" date="2016-10" db="EMBL/GenBank/DDBJ databases">
        <authorList>
            <person name="de Groot N.N."/>
        </authorList>
    </citation>
    <scope>NUCLEOTIDE SEQUENCE [LARGE SCALE GENOMIC DNA]</scope>
    <source>
        <strain evidence="1 2">DSM 23126</strain>
    </source>
</reference>
<gene>
    <name evidence="1" type="ORF">SAMN05421781_2782</name>
</gene>
<dbReference type="InterPro" id="IPR036520">
    <property type="entry name" value="UPF0759_sf"/>
</dbReference>
<dbReference type="Proteomes" id="UP000199488">
    <property type="component" value="Unassembled WGS sequence"/>
</dbReference>
<organism evidence="1 2">
    <name type="scientific">Marinococcus luteus</name>
    <dbReference type="NCBI Taxonomy" id="1122204"/>
    <lineage>
        <taxon>Bacteria</taxon>
        <taxon>Bacillati</taxon>
        <taxon>Bacillota</taxon>
        <taxon>Bacilli</taxon>
        <taxon>Bacillales</taxon>
        <taxon>Bacillaceae</taxon>
        <taxon>Marinococcus</taxon>
    </lineage>
</organism>
<proteinExistence type="predicted"/>
<dbReference type="Gene3D" id="3.20.20.410">
    <property type="entry name" value="Protein of unknown function UPF0759"/>
    <property type="match status" value="1"/>
</dbReference>
<dbReference type="Pfam" id="PF01904">
    <property type="entry name" value="DUF72"/>
    <property type="match status" value="1"/>
</dbReference>
<dbReference type="EMBL" id="FNNC01000007">
    <property type="protein sequence ID" value="SDW93051.1"/>
    <property type="molecule type" value="Genomic_DNA"/>
</dbReference>
<sequence>MMIYVGLTGWGDHDSLYPKGLKQTDKLKEYSKYFPTVEVDSSFYAIQPKKNIDKWLRETPDSFQFIMKAYQEMTGHQRGPSKYESKKEMFEQYALSVRPMKEAGKLAMVLCQFPPWFECNRENVDYLRYLRDQLQEFPCALEFRHESWFHPSFREKTLEFMKNEDWIHSVVDEPQIEGGSVPIVEEATTSSKTLIRLHGRDKNAWLKPARGQEWRKVRYRYNYSDAELQEWQGRAERLQKQSSDVYMIFNNNSERHAAPNARRLLELSGIEYEGLTPKQTSLFDDETRDS</sequence>